<keyword evidence="11" id="KW-0479">Metal-binding</keyword>
<keyword evidence="12" id="KW-0862">Zinc</keyword>
<comment type="pathway">
    <text evidence="3">Amino-acid biosynthesis; L-methionine biosynthesis via de novo pathway; L-methionine from L-homocysteine (MetH route): step 1/1.</text>
</comment>
<dbReference type="EC" id="2.1.1.13" evidence="5"/>
<accession>A0A1C7NPP8</accession>
<evidence type="ECO:0000313" key="19">
    <source>
        <dbReference type="Proteomes" id="UP000093000"/>
    </source>
</evidence>
<dbReference type="PANTHER" id="PTHR45833">
    <property type="entry name" value="METHIONINE SYNTHASE"/>
    <property type="match status" value="1"/>
</dbReference>
<evidence type="ECO:0000256" key="1">
    <source>
        <dbReference type="ARBA" id="ARBA00001947"/>
    </source>
</evidence>
<dbReference type="GO" id="GO:0050667">
    <property type="term" value="P:homocysteine metabolic process"/>
    <property type="evidence" value="ECO:0007669"/>
    <property type="project" value="TreeGrafter"/>
</dbReference>
<dbReference type="EMBL" id="LUGH01000023">
    <property type="protein sequence ID" value="OBZ91083.1"/>
    <property type="molecule type" value="Genomic_DNA"/>
</dbReference>
<evidence type="ECO:0000256" key="4">
    <source>
        <dbReference type="ARBA" id="ARBA00010398"/>
    </source>
</evidence>
<comment type="caution">
    <text evidence="16">Lacks conserved residue(s) required for the propagation of feature annotation.</text>
</comment>
<dbReference type="PROSITE" id="PS50970">
    <property type="entry name" value="HCY"/>
    <property type="match status" value="1"/>
</dbReference>
<proteinExistence type="inferred from homology"/>
<keyword evidence="14" id="KW-0170">Cobalt</keyword>
<sequence length="219" mass="24616">MIVLEILRSFRSILVIQDNTFDYLNKTLKERIMFLDGAMGTMVQRLKLREADFRGQEFVDWKKDLRGNNDLLTLTKPEAIYTIHRQYLEAGADMIETNTFSSTSIAQLDYALEDYAYRLNKEGAALAKRACQDVTKETGVPRFVCGAIGPTNRTCSISPSVENPAERNVTFDELVTAYAEQVRGLLDGGSDILLVETIFDTLNAKAALFAIDLVIEEDK</sequence>
<dbReference type="InParanoid" id="A0A1C7NPP8"/>
<evidence type="ECO:0000256" key="12">
    <source>
        <dbReference type="ARBA" id="ARBA00022833"/>
    </source>
</evidence>
<protein>
    <recommendedName>
        <fullName evidence="5">methionine synthase</fullName>
        <ecNumber evidence="5">2.1.1.13</ecNumber>
    </recommendedName>
    <alternativeName>
        <fullName evidence="15">5-methyltetrahydrofolate--homocysteine methyltransferase</fullName>
    </alternativeName>
</protein>
<evidence type="ECO:0000256" key="3">
    <source>
        <dbReference type="ARBA" id="ARBA00005178"/>
    </source>
</evidence>
<dbReference type="InterPro" id="IPR003726">
    <property type="entry name" value="HCY_dom"/>
</dbReference>
<name>A0A1C7NPP8_9FUNG</name>
<keyword evidence="9" id="KW-0808">Transferase</keyword>
<comment type="cofactor">
    <cofactor evidence="2">
        <name>methylcob(III)alamin</name>
        <dbReference type="ChEBI" id="CHEBI:28115"/>
    </cofactor>
</comment>
<dbReference type="GO" id="GO:0032259">
    <property type="term" value="P:methylation"/>
    <property type="evidence" value="ECO:0007669"/>
    <property type="project" value="UniProtKB-KW"/>
</dbReference>
<dbReference type="PANTHER" id="PTHR45833:SF1">
    <property type="entry name" value="METHIONINE SYNTHASE"/>
    <property type="match status" value="1"/>
</dbReference>
<dbReference type="STRING" id="101091.A0A1C7NPP8"/>
<evidence type="ECO:0000256" key="8">
    <source>
        <dbReference type="ARBA" id="ARBA00022628"/>
    </source>
</evidence>
<evidence type="ECO:0000256" key="15">
    <source>
        <dbReference type="ARBA" id="ARBA00031040"/>
    </source>
</evidence>
<dbReference type="GO" id="GO:0046653">
    <property type="term" value="P:tetrahydrofolate metabolic process"/>
    <property type="evidence" value="ECO:0007669"/>
    <property type="project" value="TreeGrafter"/>
</dbReference>
<comment type="cofactor">
    <cofactor evidence="1">
        <name>Zn(2+)</name>
        <dbReference type="ChEBI" id="CHEBI:29105"/>
    </cofactor>
</comment>
<dbReference type="GO" id="GO:0008705">
    <property type="term" value="F:methionine synthase activity"/>
    <property type="evidence" value="ECO:0007669"/>
    <property type="project" value="UniProtKB-EC"/>
</dbReference>
<evidence type="ECO:0000256" key="6">
    <source>
        <dbReference type="ARBA" id="ARBA00022603"/>
    </source>
</evidence>
<keyword evidence="19" id="KW-1185">Reference proteome</keyword>
<keyword evidence="7" id="KW-0028">Amino-acid biosynthesis</keyword>
<dbReference type="AlphaFoldDB" id="A0A1C7NPP8"/>
<evidence type="ECO:0000256" key="16">
    <source>
        <dbReference type="PROSITE-ProRule" id="PRU00333"/>
    </source>
</evidence>
<organism evidence="18 19">
    <name type="scientific">Choanephora cucurbitarum</name>
    <dbReference type="NCBI Taxonomy" id="101091"/>
    <lineage>
        <taxon>Eukaryota</taxon>
        <taxon>Fungi</taxon>
        <taxon>Fungi incertae sedis</taxon>
        <taxon>Mucoromycota</taxon>
        <taxon>Mucoromycotina</taxon>
        <taxon>Mucoromycetes</taxon>
        <taxon>Mucorales</taxon>
        <taxon>Mucorineae</taxon>
        <taxon>Choanephoraceae</taxon>
        <taxon>Choanephoroideae</taxon>
        <taxon>Choanephora</taxon>
    </lineage>
</organism>
<dbReference type="InterPro" id="IPR050554">
    <property type="entry name" value="Met_Synthase/Corrinoid"/>
</dbReference>
<evidence type="ECO:0000256" key="9">
    <source>
        <dbReference type="ARBA" id="ARBA00022679"/>
    </source>
</evidence>
<dbReference type="Gene3D" id="3.20.20.330">
    <property type="entry name" value="Homocysteine-binding-like domain"/>
    <property type="match status" value="1"/>
</dbReference>
<dbReference type="SUPFAM" id="SSF82282">
    <property type="entry name" value="Homocysteine S-methyltransferase"/>
    <property type="match status" value="1"/>
</dbReference>
<gene>
    <name evidence="18" type="primary">MTR_1</name>
    <name evidence="18" type="ORF">A0J61_00894</name>
</gene>
<evidence type="ECO:0000256" key="13">
    <source>
        <dbReference type="ARBA" id="ARBA00023167"/>
    </source>
</evidence>
<evidence type="ECO:0000256" key="11">
    <source>
        <dbReference type="ARBA" id="ARBA00022723"/>
    </source>
</evidence>
<evidence type="ECO:0000313" key="18">
    <source>
        <dbReference type="EMBL" id="OBZ91083.1"/>
    </source>
</evidence>
<evidence type="ECO:0000256" key="2">
    <source>
        <dbReference type="ARBA" id="ARBA00001956"/>
    </source>
</evidence>
<reference evidence="18 19" key="1">
    <citation type="submission" date="2016-03" db="EMBL/GenBank/DDBJ databases">
        <title>Choanephora cucurbitarum.</title>
        <authorList>
            <person name="Min B."/>
            <person name="Park H."/>
            <person name="Park J.-H."/>
            <person name="Shin H.-D."/>
            <person name="Choi I.-G."/>
        </authorList>
    </citation>
    <scope>NUCLEOTIDE SEQUENCE [LARGE SCALE GENOMIC DNA]</scope>
    <source>
        <strain evidence="18 19">KUS-F28377</strain>
    </source>
</reference>
<dbReference type="GO" id="GO:0031419">
    <property type="term" value="F:cobalamin binding"/>
    <property type="evidence" value="ECO:0007669"/>
    <property type="project" value="UniProtKB-KW"/>
</dbReference>
<dbReference type="GO" id="GO:0046872">
    <property type="term" value="F:metal ion binding"/>
    <property type="evidence" value="ECO:0007669"/>
    <property type="project" value="UniProtKB-KW"/>
</dbReference>
<dbReference type="Proteomes" id="UP000093000">
    <property type="component" value="Unassembled WGS sequence"/>
</dbReference>
<keyword evidence="10" id="KW-0949">S-adenosyl-L-methionine</keyword>
<dbReference type="InterPro" id="IPR036589">
    <property type="entry name" value="HCY_dom_sf"/>
</dbReference>
<comment type="similarity">
    <text evidence="4">Belongs to the vitamin-B12 dependent methionine synthase family.</text>
</comment>
<dbReference type="OrthoDB" id="261426at2759"/>
<evidence type="ECO:0000259" key="17">
    <source>
        <dbReference type="PROSITE" id="PS50970"/>
    </source>
</evidence>
<keyword evidence="8" id="KW-0846">Cobalamin</keyword>
<feature type="domain" description="Hcy-binding" evidence="17">
    <location>
        <begin position="21"/>
        <end position="219"/>
    </location>
</feature>
<dbReference type="FunFam" id="3.20.20.330:FF:000001">
    <property type="entry name" value="Methionine synthase"/>
    <property type="match status" value="1"/>
</dbReference>
<keyword evidence="13" id="KW-0486">Methionine biosynthesis</keyword>
<dbReference type="Pfam" id="PF02574">
    <property type="entry name" value="S-methyl_trans"/>
    <property type="match status" value="1"/>
</dbReference>
<evidence type="ECO:0000256" key="7">
    <source>
        <dbReference type="ARBA" id="ARBA00022605"/>
    </source>
</evidence>
<comment type="caution">
    <text evidence="18">The sequence shown here is derived from an EMBL/GenBank/DDBJ whole genome shotgun (WGS) entry which is preliminary data.</text>
</comment>
<dbReference type="GO" id="GO:0005829">
    <property type="term" value="C:cytosol"/>
    <property type="evidence" value="ECO:0007669"/>
    <property type="project" value="TreeGrafter"/>
</dbReference>
<evidence type="ECO:0000256" key="10">
    <source>
        <dbReference type="ARBA" id="ARBA00022691"/>
    </source>
</evidence>
<keyword evidence="6" id="KW-0489">Methyltransferase</keyword>
<evidence type="ECO:0000256" key="5">
    <source>
        <dbReference type="ARBA" id="ARBA00012032"/>
    </source>
</evidence>
<evidence type="ECO:0000256" key="14">
    <source>
        <dbReference type="ARBA" id="ARBA00023285"/>
    </source>
</evidence>